<evidence type="ECO:0000313" key="1">
    <source>
        <dbReference type="EMBL" id="OMJ08014.1"/>
    </source>
</evidence>
<protein>
    <submittedName>
        <fullName evidence="1">Uncharacterized protein</fullName>
    </submittedName>
</protein>
<reference evidence="2" key="1">
    <citation type="submission" date="2017-01" db="EMBL/GenBank/DDBJ databases">
        <authorList>
            <person name="Wang Y."/>
            <person name="White M."/>
            <person name="Kvist S."/>
            <person name="Moncalvo J.-M."/>
        </authorList>
    </citation>
    <scope>NUCLEOTIDE SEQUENCE [LARGE SCALE GENOMIC DNA]</scope>
    <source>
        <strain evidence="2">ID-206-W2</strain>
    </source>
</reference>
<evidence type="ECO:0000313" key="2">
    <source>
        <dbReference type="Proteomes" id="UP000187429"/>
    </source>
</evidence>
<keyword evidence="2" id="KW-1185">Reference proteome</keyword>
<dbReference type="EMBL" id="LSSM01007506">
    <property type="protein sequence ID" value="OMJ08014.1"/>
    <property type="molecule type" value="Genomic_DNA"/>
</dbReference>
<sequence length="75" mass="8849">MRIVQKGFRITLMNSDTSQIQPEEVAKLLSNRLFKRPSWGFRATTDNYSLSRRNLEDCEKCWTLAIRIQTSENRV</sequence>
<accession>A0A1R1X072</accession>
<dbReference type="Proteomes" id="UP000187429">
    <property type="component" value="Unassembled WGS sequence"/>
</dbReference>
<comment type="caution">
    <text evidence="1">The sequence shown here is derived from an EMBL/GenBank/DDBJ whole genome shotgun (WGS) entry which is preliminary data.</text>
</comment>
<dbReference type="AlphaFoldDB" id="A0A1R1X072"/>
<name>A0A1R1X072_9FUNG</name>
<gene>
    <name evidence="1" type="ORF">AYI69_g11230</name>
</gene>
<organism evidence="1 2">
    <name type="scientific">Smittium culicis</name>
    <dbReference type="NCBI Taxonomy" id="133412"/>
    <lineage>
        <taxon>Eukaryota</taxon>
        <taxon>Fungi</taxon>
        <taxon>Fungi incertae sedis</taxon>
        <taxon>Zoopagomycota</taxon>
        <taxon>Kickxellomycotina</taxon>
        <taxon>Harpellomycetes</taxon>
        <taxon>Harpellales</taxon>
        <taxon>Legeriomycetaceae</taxon>
        <taxon>Smittium</taxon>
    </lineage>
</organism>
<proteinExistence type="predicted"/>